<feature type="domain" description="BPL/LPL catalytic" evidence="1">
    <location>
        <begin position="13"/>
        <end position="196"/>
    </location>
</feature>
<sequence length="255" mass="28117">MKLHLLPERCGSAAENMATDLLLLQRYPTAPAAVRLRHYTWQRPAITFGYSQKYALVREQLAAIAPDGGHFDLTRRATGGGLVDHRDDWTYALVIPRGHDLEARPASQSYRLVHKALAAALTNQGVPATLKRASDTCSTPKATAQKVAPATQCFQRAECFDVIRADHSGTARAETKIAGAAQKRTKHGLLFQGSVSRAAAAGEATDWDRFYADFATELAHLLDIEVEPLGWPDFAEAELEGLIEQYSSPEWLEYR</sequence>
<name>A0A139SKE1_9BACT</name>
<dbReference type="SUPFAM" id="SSF55681">
    <property type="entry name" value="Class II aaRS and biotin synthetases"/>
    <property type="match status" value="1"/>
</dbReference>
<dbReference type="PANTHER" id="PTHR43679">
    <property type="entry name" value="OCTANOYLTRANSFERASE LIPM-RELATED"/>
    <property type="match status" value="1"/>
</dbReference>
<reference evidence="2 3" key="1">
    <citation type="submission" date="2016-02" db="EMBL/GenBank/DDBJ databases">
        <authorList>
            <person name="Wen L."/>
            <person name="He K."/>
            <person name="Yang H."/>
        </authorList>
    </citation>
    <scope>NUCLEOTIDE SEQUENCE [LARGE SCALE GENOMIC DNA]</scope>
    <source>
        <strain evidence="2 3">CV41</strain>
    </source>
</reference>
<keyword evidence="3" id="KW-1185">Reference proteome</keyword>
<dbReference type="Pfam" id="PF21948">
    <property type="entry name" value="LplA-B_cat"/>
    <property type="match status" value="1"/>
</dbReference>
<dbReference type="EMBL" id="LSZP01000046">
    <property type="protein sequence ID" value="KXU34970.1"/>
    <property type="molecule type" value="Genomic_DNA"/>
</dbReference>
<proteinExistence type="predicted"/>
<dbReference type="PANTHER" id="PTHR43679:SF2">
    <property type="entry name" value="OCTANOYL-[GCVH]:PROTEIN N-OCTANOYLTRANSFERASE"/>
    <property type="match status" value="1"/>
</dbReference>
<comment type="caution">
    <text evidence="2">The sequence shown here is derived from an EMBL/GenBank/DDBJ whole genome shotgun (WGS) entry which is preliminary data.</text>
</comment>
<dbReference type="AlphaFoldDB" id="A0A139SKE1"/>
<dbReference type="STRING" id="1548208.AXK12_06275"/>
<evidence type="ECO:0000313" key="3">
    <source>
        <dbReference type="Proteomes" id="UP000071392"/>
    </source>
</evidence>
<dbReference type="Proteomes" id="UP000071392">
    <property type="component" value="Unassembled WGS sequence"/>
</dbReference>
<accession>A0A139SKE1</accession>
<dbReference type="Gene3D" id="3.30.930.10">
    <property type="entry name" value="Bira Bifunctional Protein, Domain 2"/>
    <property type="match status" value="1"/>
</dbReference>
<evidence type="ECO:0000313" key="2">
    <source>
        <dbReference type="EMBL" id="KXU34970.1"/>
    </source>
</evidence>
<dbReference type="OrthoDB" id="9788148at2"/>
<dbReference type="InterPro" id="IPR004143">
    <property type="entry name" value="BPL_LPL_catalytic"/>
</dbReference>
<evidence type="ECO:0000259" key="1">
    <source>
        <dbReference type="Pfam" id="PF21948"/>
    </source>
</evidence>
<dbReference type="InterPro" id="IPR045864">
    <property type="entry name" value="aa-tRNA-synth_II/BPL/LPL"/>
</dbReference>
<dbReference type="RefSeq" id="WP_068712482.1">
    <property type="nucleotide sequence ID" value="NZ_LSZP01000046.1"/>
</dbReference>
<organism evidence="2 3">
    <name type="scientific">Cephaloticoccus capnophilus</name>
    <dbReference type="NCBI Taxonomy" id="1548208"/>
    <lineage>
        <taxon>Bacteria</taxon>
        <taxon>Pseudomonadati</taxon>
        <taxon>Verrucomicrobiota</taxon>
        <taxon>Opitutia</taxon>
        <taxon>Opitutales</taxon>
        <taxon>Opitutaceae</taxon>
        <taxon>Cephaloticoccus</taxon>
    </lineage>
</organism>
<protein>
    <recommendedName>
        <fullName evidence="1">BPL/LPL catalytic domain-containing protein</fullName>
    </recommendedName>
</protein>
<dbReference type="InterPro" id="IPR050664">
    <property type="entry name" value="Octanoyltrans_LipM/LipL"/>
</dbReference>
<gene>
    <name evidence="2" type="ORF">AXK12_06275</name>
</gene>